<protein>
    <submittedName>
        <fullName evidence="1">Uncharacterized protein</fullName>
    </submittedName>
</protein>
<proteinExistence type="predicted"/>
<gene>
    <name evidence="1" type="ORF">HMPREF9144_2023</name>
</gene>
<dbReference type="EMBL" id="AFPY01000104">
    <property type="protein sequence ID" value="EGQ14779.1"/>
    <property type="molecule type" value="Genomic_DNA"/>
</dbReference>
<accession>F9DK31</accession>
<dbReference type="Proteomes" id="UP000004123">
    <property type="component" value="Unassembled WGS sequence"/>
</dbReference>
<organism evidence="1 2">
    <name type="scientific">Prevotella pallens ATCC 700821</name>
    <dbReference type="NCBI Taxonomy" id="997353"/>
    <lineage>
        <taxon>Bacteria</taxon>
        <taxon>Pseudomonadati</taxon>
        <taxon>Bacteroidota</taxon>
        <taxon>Bacteroidia</taxon>
        <taxon>Bacteroidales</taxon>
        <taxon>Prevotellaceae</taxon>
        <taxon>Prevotella</taxon>
    </lineage>
</organism>
<evidence type="ECO:0000313" key="2">
    <source>
        <dbReference type="Proteomes" id="UP000004123"/>
    </source>
</evidence>
<dbReference type="AlphaFoldDB" id="F9DK31"/>
<sequence length="71" mass="8229">MVVPRMFIVGKTKTTFLQCKNHLFARQKPYFCNAKTTLLTSKRVVSVFYECGNRFTKLIEVRCCQTNFANG</sequence>
<name>F9DK31_9BACT</name>
<dbReference type="HOGENOM" id="CLU_2736711_0_0_10"/>
<reference evidence="1 2" key="1">
    <citation type="submission" date="2011-04" db="EMBL/GenBank/DDBJ databases">
        <authorList>
            <person name="Muzny D."/>
            <person name="Qin X."/>
            <person name="Deng J."/>
            <person name="Jiang H."/>
            <person name="Liu Y."/>
            <person name="Qu J."/>
            <person name="Song X.-Z."/>
            <person name="Zhang L."/>
            <person name="Thornton R."/>
            <person name="Coyle M."/>
            <person name="Francisco L."/>
            <person name="Jackson L."/>
            <person name="Javaid M."/>
            <person name="Korchina V."/>
            <person name="Kovar C."/>
            <person name="Mata R."/>
            <person name="Mathew T."/>
            <person name="Ngo R."/>
            <person name="Nguyen L."/>
            <person name="Nguyen N."/>
            <person name="Okwuonu G."/>
            <person name="Ongeri F."/>
            <person name="Pham C."/>
            <person name="Simmons D."/>
            <person name="Wilczek-Boney K."/>
            <person name="Hale W."/>
            <person name="Jakkamsetti A."/>
            <person name="Pham P."/>
            <person name="Ruth R."/>
            <person name="San Lucas F."/>
            <person name="Warren J."/>
            <person name="Zhang J."/>
            <person name="Zhao Z."/>
            <person name="Zhou C."/>
            <person name="Zhu D."/>
            <person name="Lee S."/>
            <person name="Bess C."/>
            <person name="Blankenburg K."/>
            <person name="Forbes L."/>
            <person name="Fu Q."/>
            <person name="Gubbala S."/>
            <person name="Hirani K."/>
            <person name="Jayaseelan J.C."/>
            <person name="Lara F."/>
            <person name="Munidasa M."/>
            <person name="Palculict T."/>
            <person name="Patil S."/>
            <person name="Pu L.-L."/>
            <person name="Saada N."/>
            <person name="Tang L."/>
            <person name="Weissenberger G."/>
            <person name="Zhu Y."/>
            <person name="Hemphill L."/>
            <person name="Shang Y."/>
            <person name="Youmans B."/>
            <person name="Ayvaz T."/>
            <person name="Ross M."/>
            <person name="Santibanez J."/>
            <person name="Aqrawi P."/>
            <person name="Gross S."/>
            <person name="Joshi V."/>
            <person name="Fowler G."/>
            <person name="Nazareth L."/>
            <person name="Reid J."/>
            <person name="Worley K."/>
            <person name="Petrosino J."/>
            <person name="Highlander S."/>
            <person name="Gibbs R."/>
        </authorList>
    </citation>
    <scope>NUCLEOTIDE SEQUENCE [LARGE SCALE GENOMIC DNA]</scope>
    <source>
        <strain evidence="1 2">ATCC 700821</strain>
    </source>
</reference>
<comment type="caution">
    <text evidence="1">The sequence shown here is derived from an EMBL/GenBank/DDBJ whole genome shotgun (WGS) entry which is preliminary data.</text>
</comment>
<evidence type="ECO:0000313" key="1">
    <source>
        <dbReference type="EMBL" id="EGQ14779.1"/>
    </source>
</evidence>